<accession>A0A4P9WA22</accession>
<dbReference type="Pfam" id="PF03656">
    <property type="entry name" value="Pam16"/>
    <property type="match status" value="1"/>
</dbReference>
<evidence type="ECO:0000256" key="7">
    <source>
        <dbReference type="ARBA" id="ARBA00038105"/>
    </source>
</evidence>
<keyword evidence="4" id="KW-1133">Transmembrane helix</keyword>
<dbReference type="GO" id="GO:0001405">
    <property type="term" value="C:PAM complex, Tim23 associated import motor"/>
    <property type="evidence" value="ECO:0007669"/>
    <property type="project" value="TreeGrafter"/>
</dbReference>
<evidence type="ECO:0000259" key="10">
    <source>
        <dbReference type="PROSITE" id="PS50076"/>
    </source>
</evidence>
<dbReference type="PROSITE" id="PS50076">
    <property type="entry name" value="DNAJ_2"/>
    <property type="match status" value="1"/>
</dbReference>
<dbReference type="GO" id="GO:0001671">
    <property type="term" value="F:ATPase activator activity"/>
    <property type="evidence" value="ECO:0007669"/>
    <property type="project" value="TreeGrafter"/>
</dbReference>
<dbReference type="Gene3D" id="1.10.287.110">
    <property type="entry name" value="DnaJ domain"/>
    <property type="match status" value="1"/>
</dbReference>
<keyword evidence="6" id="KW-0472">Membrane</keyword>
<dbReference type="PANTHER" id="PTHR12763">
    <property type="match status" value="1"/>
</dbReference>
<dbReference type="AlphaFoldDB" id="A0A4P9WA22"/>
<protein>
    <recommendedName>
        <fullName evidence="8">Mitochondrial import inner membrane translocase subunit TIM14</fullName>
    </recommendedName>
    <alternativeName>
        <fullName evidence="9">Presequence translocated-associated motor subunit PAM18</fullName>
    </alternativeName>
</protein>
<evidence type="ECO:0000256" key="1">
    <source>
        <dbReference type="ARBA" id="ARBA00004434"/>
    </source>
</evidence>
<keyword evidence="3" id="KW-0999">Mitochondrion inner membrane</keyword>
<evidence type="ECO:0000256" key="2">
    <source>
        <dbReference type="ARBA" id="ARBA00022692"/>
    </source>
</evidence>
<keyword evidence="2" id="KW-0812">Transmembrane</keyword>
<dbReference type="CDD" id="cd06257">
    <property type="entry name" value="DnaJ"/>
    <property type="match status" value="1"/>
</dbReference>
<feature type="domain" description="J" evidence="10">
    <location>
        <begin position="52"/>
        <end position="106"/>
    </location>
</feature>
<evidence type="ECO:0000256" key="4">
    <source>
        <dbReference type="ARBA" id="ARBA00022989"/>
    </source>
</evidence>
<comment type="similarity">
    <text evidence="7">Belongs to the TIM14 family.</text>
</comment>
<evidence type="ECO:0000256" key="6">
    <source>
        <dbReference type="ARBA" id="ARBA00023136"/>
    </source>
</evidence>
<evidence type="ECO:0000256" key="3">
    <source>
        <dbReference type="ARBA" id="ARBA00022792"/>
    </source>
</evidence>
<evidence type="ECO:0000256" key="5">
    <source>
        <dbReference type="ARBA" id="ARBA00023128"/>
    </source>
</evidence>
<gene>
    <name evidence="11" type="ORF">BDK51DRAFT_37807</name>
</gene>
<evidence type="ECO:0000313" key="12">
    <source>
        <dbReference type="Proteomes" id="UP000269721"/>
    </source>
</evidence>
<dbReference type="FunFam" id="1.10.287.110:FF:000001">
    <property type="entry name" value="Import inner membrane translocase subunit tim14"/>
    <property type="match status" value="1"/>
</dbReference>
<dbReference type="EMBL" id="KZ996101">
    <property type="protein sequence ID" value="RKO89419.1"/>
    <property type="molecule type" value="Genomic_DNA"/>
</dbReference>
<dbReference type="Proteomes" id="UP000269721">
    <property type="component" value="Unassembled WGS sequence"/>
</dbReference>
<evidence type="ECO:0000313" key="11">
    <source>
        <dbReference type="EMBL" id="RKO89419.1"/>
    </source>
</evidence>
<dbReference type="GO" id="GO:0030150">
    <property type="term" value="P:protein import into mitochondrial matrix"/>
    <property type="evidence" value="ECO:0007669"/>
    <property type="project" value="TreeGrafter"/>
</dbReference>
<keyword evidence="5" id="KW-0496">Mitochondrion</keyword>
<name>A0A4P9WA22_9FUNG</name>
<evidence type="ECO:0000256" key="9">
    <source>
        <dbReference type="ARBA" id="ARBA00041716"/>
    </source>
</evidence>
<dbReference type="PANTHER" id="PTHR12763:SF28">
    <property type="entry name" value="GEO10507P1-RELATED"/>
    <property type="match status" value="1"/>
</dbReference>
<sequence>MATALLVGAGVAVAALTGRAALRAFSASKGAIGAGGRSFLRGGFDEKMTKREAAQILGIRESAPRDKLKDAHRRIMMLNHPDLGGSPYLASKINEAKDLLEKGRGR</sequence>
<organism evidence="11 12">
    <name type="scientific">Blyttiomyces helicus</name>
    <dbReference type="NCBI Taxonomy" id="388810"/>
    <lineage>
        <taxon>Eukaryota</taxon>
        <taxon>Fungi</taxon>
        <taxon>Fungi incertae sedis</taxon>
        <taxon>Chytridiomycota</taxon>
        <taxon>Chytridiomycota incertae sedis</taxon>
        <taxon>Chytridiomycetes</taxon>
        <taxon>Chytridiomycetes incertae sedis</taxon>
        <taxon>Blyttiomyces</taxon>
    </lineage>
</organism>
<dbReference type="InterPro" id="IPR036869">
    <property type="entry name" value="J_dom_sf"/>
</dbReference>
<proteinExistence type="inferred from homology"/>
<dbReference type="SUPFAM" id="SSF46565">
    <property type="entry name" value="Chaperone J-domain"/>
    <property type="match status" value="1"/>
</dbReference>
<dbReference type="SMART" id="SM00271">
    <property type="entry name" value="DnaJ"/>
    <property type="match status" value="1"/>
</dbReference>
<comment type="subcellular location">
    <subcellularLocation>
        <location evidence="1">Mitochondrion inner membrane</location>
        <topology evidence="1">Single-pass membrane protein</topology>
    </subcellularLocation>
</comment>
<keyword evidence="12" id="KW-1185">Reference proteome</keyword>
<reference evidence="12" key="1">
    <citation type="journal article" date="2018" name="Nat. Microbiol.">
        <title>Leveraging single-cell genomics to expand the fungal tree of life.</title>
        <authorList>
            <person name="Ahrendt S.R."/>
            <person name="Quandt C.A."/>
            <person name="Ciobanu D."/>
            <person name="Clum A."/>
            <person name="Salamov A."/>
            <person name="Andreopoulos B."/>
            <person name="Cheng J.F."/>
            <person name="Woyke T."/>
            <person name="Pelin A."/>
            <person name="Henrissat B."/>
            <person name="Reynolds N.K."/>
            <person name="Benny G.L."/>
            <person name="Smith M.E."/>
            <person name="James T.Y."/>
            <person name="Grigoriev I.V."/>
        </authorList>
    </citation>
    <scope>NUCLEOTIDE SEQUENCE [LARGE SCALE GENOMIC DNA]</scope>
</reference>
<dbReference type="OrthoDB" id="240298at2759"/>
<evidence type="ECO:0000256" key="8">
    <source>
        <dbReference type="ARBA" id="ARBA00040828"/>
    </source>
</evidence>
<dbReference type="InterPro" id="IPR001623">
    <property type="entry name" value="DnaJ_domain"/>
</dbReference>